<proteinExistence type="predicted"/>
<evidence type="ECO:0000313" key="1">
    <source>
        <dbReference type="EMBL" id="KAF7335508.1"/>
    </source>
</evidence>
<gene>
    <name evidence="1" type="ORF">MVEN_02204600</name>
</gene>
<protein>
    <submittedName>
        <fullName evidence="1">Uncharacterized protein</fullName>
    </submittedName>
</protein>
<dbReference type="OrthoDB" id="2691851at2759"/>
<comment type="caution">
    <text evidence="1">The sequence shown here is derived from an EMBL/GenBank/DDBJ whole genome shotgun (WGS) entry which is preliminary data.</text>
</comment>
<keyword evidence="2" id="KW-1185">Reference proteome</keyword>
<sequence length="889" mass="98785">MFPNALEQKWGTKAFLERIQAAAHGKYTPRNYSEYEIDLSIMLYELGGGGAVHAMHQSIFALPSLNTLQPHRRQQKTKPCIDRVYLLTISENITTMFGSHEPRGVGSNGSPGICGHNLSFDEIAIERRIEYMPTTDQMAGFCLQHVDALERITVGKDTQAVEAAVEAVKSGRVHIAHETTVGAISHLSGRDYGAKPVFMAPTCKKGSWRDMLESMQAVLEAWRHSPDGEAKHGPILSVCSDGDPGRRDALFMLCMHSEILPGNPLYPFICNLPGFNRRVGHNNVGMDMDYRHEIKRLRALLCSSAGMLAKDVWVNRDLLTSWLERLPNHDWSETTIHTLLDPKDTMNVGQAIKLLLCIAEMRELDVDDFDPSEAAEFEALCLLGEVFDALLQPFINPDFSLSQQIKSLVNFYGDLQATVKAAILMVAKTLDINPRLAVYLCLLGDDPAATFLIAPLPNSGFRFCSAMNLDRVYDLHPELERKPVRLKLVRTRDLDHLRPTQWRGDLVAENCRDIDIHYTAGVEEAEGILRKYSVTDLLRPFGGKYPGISTEIDRSMVNIPTTRATDVDLEIVGRAGSINPICEFDFDSRMAADKSRRDIASHDPHSVFATISSGGQLCHKKAIVRTFFDTPDAHSTHDRLQRVRGFTLGGKSWEREEPLAGGETISPSTHFQLGNLFTTFICYNGTHLGLAVAKSTLIKRGPPGSKSPSISAVPLAELSLSSSPYTFSVSSRLIDPITQKGRREALIFDLEKTNDSTGINFTSEREKTWIFDNTALLNSWYTVKNRVIGDPTLHDKIPVFSGTNDGIFPYQVGLSESFQGTVYAYSIVGTPIADVIANRQTCRICGKRVKDTDRQTHMGQHIRRALRGVPEDSVKIPVQCSDPLASLSF</sequence>
<dbReference type="AlphaFoldDB" id="A0A8H6X6L9"/>
<name>A0A8H6X6L9_9AGAR</name>
<organism evidence="1 2">
    <name type="scientific">Mycena venus</name>
    <dbReference type="NCBI Taxonomy" id="2733690"/>
    <lineage>
        <taxon>Eukaryota</taxon>
        <taxon>Fungi</taxon>
        <taxon>Dikarya</taxon>
        <taxon>Basidiomycota</taxon>
        <taxon>Agaricomycotina</taxon>
        <taxon>Agaricomycetes</taxon>
        <taxon>Agaricomycetidae</taxon>
        <taxon>Agaricales</taxon>
        <taxon>Marasmiineae</taxon>
        <taxon>Mycenaceae</taxon>
        <taxon>Mycena</taxon>
    </lineage>
</organism>
<evidence type="ECO:0000313" key="2">
    <source>
        <dbReference type="Proteomes" id="UP000620124"/>
    </source>
</evidence>
<dbReference type="EMBL" id="JACAZI010000024">
    <property type="protein sequence ID" value="KAF7335508.1"/>
    <property type="molecule type" value="Genomic_DNA"/>
</dbReference>
<accession>A0A8H6X6L9</accession>
<dbReference type="Proteomes" id="UP000620124">
    <property type="component" value="Unassembled WGS sequence"/>
</dbReference>
<reference evidence="1" key="1">
    <citation type="submission" date="2020-05" db="EMBL/GenBank/DDBJ databases">
        <title>Mycena genomes resolve the evolution of fungal bioluminescence.</title>
        <authorList>
            <person name="Tsai I.J."/>
        </authorList>
    </citation>
    <scope>NUCLEOTIDE SEQUENCE</scope>
    <source>
        <strain evidence="1">CCC161011</strain>
    </source>
</reference>